<protein>
    <recommendedName>
        <fullName evidence="10">DNA 3'-5' helicase</fullName>
        <ecNumber evidence="10">5.6.2.4</ecNumber>
    </recommendedName>
</protein>
<dbReference type="NCBIfam" id="TIGR00614">
    <property type="entry name" value="recQ_fam"/>
    <property type="match status" value="1"/>
</dbReference>
<dbReference type="InterPro" id="IPR018982">
    <property type="entry name" value="RQC_domain"/>
</dbReference>
<dbReference type="InterPro" id="IPR002121">
    <property type="entry name" value="HRDC_dom"/>
</dbReference>
<dbReference type="Proteomes" id="UP000014500">
    <property type="component" value="Unassembled WGS sequence"/>
</dbReference>
<dbReference type="GO" id="GO:0000723">
    <property type="term" value="P:telomere maintenance"/>
    <property type="evidence" value="ECO:0007669"/>
    <property type="project" value="TreeGrafter"/>
</dbReference>
<evidence type="ECO:0000259" key="13">
    <source>
        <dbReference type="PROSITE" id="PS51192"/>
    </source>
</evidence>
<dbReference type="EMBL" id="JH431887">
    <property type="status" value="NOT_ANNOTATED_CDS"/>
    <property type="molecule type" value="Genomic_DNA"/>
</dbReference>
<dbReference type="EnsemblMetazoa" id="SMAR009364-RA">
    <property type="protein sequence ID" value="SMAR009364-PA"/>
    <property type="gene ID" value="SMAR009364"/>
</dbReference>
<organism evidence="15 16">
    <name type="scientific">Strigamia maritima</name>
    <name type="common">European centipede</name>
    <name type="synonym">Geophilus maritimus</name>
    <dbReference type="NCBI Taxonomy" id="126957"/>
    <lineage>
        <taxon>Eukaryota</taxon>
        <taxon>Metazoa</taxon>
        <taxon>Ecdysozoa</taxon>
        <taxon>Arthropoda</taxon>
        <taxon>Myriapoda</taxon>
        <taxon>Chilopoda</taxon>
        <taxon>Pleurostigmophora</taxon>
        <taxon>Geophilomorpha</taxon>
        <taxon>Linotaeniidae</taxon>
        <taxon>Strigamia</taxon>
    </lineage>
</organism>
<keyword evidence="16" id="KW-1185">Reference proteome</keyword>
<name>T1J6T8_STRMM</name>
<feature type="domain" description="HRDC" evidence="12">
    <location>
        <begin position="740"/>
        <end position="820"/>
    </location>
</feature>
<evidence type="ECO:0000313" key="15">
    <source>
        <dbReference type="EnsemblMetazoa" id="SMAR009364-PA"/>
    </source>
</evidence>
<dbReference type="GO" id="GO:0000724">
    <property type="term" value="P:double-strand break repair via homologous recombination"/>
    <property type="evidence" value="ECO:0007669"/>
    <property type="project" value="TreeGrafter"/>
</dbReference>
<feature type="domain" description="Helicase ATP-binding" evidence="13">
    <location>
        <begin position="156"/>
        <end position="342"/>
    </location>
</feature>
<dbReference type="Pfam" id="PF14493">
    <property type="entry name" value="HTH_40"/>
    <property type="match status" value="1"/>
</dbReference>
<dbReference type="FunFam" id="3.40.50.300:FF:001389">
    <property type="entry name" value="ATP-dependent DNA helicase RecQ"/>
    <property type="match status" value="1"/>
</dbReference>
<feature type="region of interest" description="Disordered" evidence="11">
    <location>
        <begin position="988"/>
        <end position="1032"/>
    </location>
</feature>
<evidence type="ECO:0000256" key="2">
    <source>
        <dbReference type="ARBA" id="ARBA00005446"/>
    </source>
</evidence>
<reference evidence="16" key="1">
    <citation type="submission" date="2011-05" db="EMBL/GenBank/DDBJ databases">
        <authorList>
            <person name="Richards S.R."/>
            <person name="Qu J."/>
            <person name="Jiang H."/>
            <person name="Jhangiani S.N."/>
            <person name="Agravi P."/>
            <person name="Goodspeed R."/>
            <person name="Gross S."/>
            <person name="Mandapat C."/>
            <person name="Jackson L."/>
            <person name="Mathew T."/>
            <person name="Pu L."/>
            <person name="Thornton R."/>
            <person name="Saada N."/>
            <person name="Wilczek-Boney K.B."/>
            <person name="Lee S."/>
            <person name="Kovar C."/>
            <person name="Wu Y."/>
            <person name="Scherer S.E."/>
            <person name="Worley K.C."/>
            <person name="Muzny D.M."/>
            <person name="Gibbs R."/>
        </authorList>
    </citation>
    <scope>NUCLEOTIDE SEQUENCE</scope>
    <source>
        <strain evidence="16">Brora</strain>
    </source>
</reference>
<dbReference type="Gene3D" id="1.10.10.10">
    <property type="entry name" value="Winged helix-like DNA-binding domain superfamily/Winged helix DNA-binding domain"/>
    <property type="match status" value="1"/>
</dbReference>
<feature type="domain" description="Helicase C-terminal" evidence="14">
    <location>
        <begin position="373"/>
        <end position="523"/>
    </location>
</feature>
<dbReference type="HOGENOM" id="CLU_001103_11_2_1"/>
<evidence type="ECO:0000256" key="8">
    <source>
        <dbReference type="ARBA" id="ARBA00023235"/>
    </source>
</evidence>
<dbReference type="PANTHER" id="PTHR13710:SF120">
    <property type="entry name" value="BIFUNCTIONAL 3'-5' EXONUCLEASE_ATP-DEPENDENT HELICASE WRN"/>
    <property type="match status" value="1"/>
</dbReference>
<dbReference type="PROSITE" id="PS51194">
    <property type="entry name" value="HELICASE_CTER"/>
    <property type="match status" value="1"/>
</dbReference>
<dbReference type="SMART" id="SM00341">
    <property type="entry name" value="HRDC"/>
    <property type="match status" value="1"/>
</dbReference>
<dbReference type="OMA" id="HVRQQWM"/>
<dbReference type="Gene3D" id="1.10.150.80">
    <property type="entry name" value="HRDC domain"/>
    <property type="match status" value="1"/>
</dbReference>
<dbReference type="PhylomeDB" id="T1J6T8"/>
<dbReference type="AlphaFoldDB" id="T1J6T8"/>
<dbReference type="eggNOG" id="KOG0351">
    <property type="taxonomic scope" value="Eukaryota"/>
</dbReference>
<evidence type="ECO:0000256" key="7">
    <source>
        <dbReference type="ARBA" id="ARBA00023125"/>
    </source>
</evidence>
<evidence type="ECO:0000256" key="4">
    <source>
        <dbReference type="ARBA" id="ARBA00022801"/>
    </source>
</evidence>
<dbReference type="GO" id="GO:0009378">
    <property type="term" value="F:four-way junction helicase activity"/>
    <property type="evidence" value="ECO:0007669"/>
    <property type="project" value="TreeGrafter"/>
</dbReference>
<dbReference type="GO" id="GO:0006260">
    <property type="term" value="P:DNA replication"/>
    <property type="evidence" value="ECO:0007669"/>
    <property type="project" value="InterPro"/>
</dbReference>
<dbReference type="GO" id="GO:0005694">
    <property type="term" value="C:chromosome"/>
    <property type="evidence" value="ECO:0007669"/>
    <property type="project" value="TreeGrafter"/>
</dbReference>
<dbReference type="InterPro" id="IPR011545">
    <property type="entry name" value="DEAD/DEAH_box_helicase_dom"/>
</dbReference>
<dbReference type="SUPFAM" id="SSF46785">
    <property type="entry name" value="Winged helix' DNA-binding domain"/>
    <property type="match status" value="1"/>
</dbReference>
<dbReference type="PANTHER" id="PTHR13710">
    <property type="entry name" value="DNA HELICASE RECQ FAMILY MEMBER"/>
    <property type="match status" value="1"/>
</dbReference>
<evidence type="ECO:0000256" key="6">
    <source>
        <dbReference type="ARBA" id="ARBA00022840"/>
    </source>
</evidence>
<dbReference type="GO" id="GO:0005654">
    <property type="term" value="C:nucleoplasm"/>
    <property type="evidence" value="ECO:0007669"/>
    <property type="project" value="TreeGrafter"/>
</dbReference>
<comment type="catalytic activity">
    <reaction evidence="9">
        <text>Couples ATP hydrolysis with the unwinding of duplex DNA by translocating in the 3'-5' direction.</text>
        <dbReference type="EC" id="5.6.2.4"/>
    </reaction>
</comment>
<dbReference type="InterPro" id="IPR044876">
    <property type="entry name" value="HRDC_dom_sf"/>
</dbReference>
<sequence length="1032" mass="116006">MESNDPDIITGIHGLIDCLNDCSYRLSCDNRLLRTETRQNNWKNCISSATANFENMRKEIIEAADAFNCDVSEWLDDKDESAQANSAIDDLFNNDDEEDMLLACENAEQSLEEATLEATLESELNADAPPTEAQLSALQQYFGHQSFRSMQWRIIRTVLEKEKDQCVIMATGYGKSLCYQFPAVYLNKTTVVISPLISLMEDQVLALTVSNIPAGFLGSAQKNSRDLKDELFKGKIRVLYLTPEFVEADTQFLQTLNLEIGKIGKRNNFFTIIDLFVLGICLVAVDEAHCVSQWGHDFRSAYRKLGLLRKSLPDVPFMAVTATATPQVKNDIISNLNFKNTVITCTGFDRPNLYLEVFHKSSSMLTDIKRFLKVKNEIHYFDGATIIYCPTKKIAEAVNSLLLTLGVECALYHAGLSLIQRKKAHQSFVGDQIQAIVATVAFGMGIDKPDVRQIIHYGAPKDIESYYQEIGRAGRDGMPSVCNVVYTQNDFRTSRLNSIKQDVKSEKFRQHKEEMIILMERYVGTAKCRRKMLLEHFEGKSIKILANENDCCTLKYFSVIKFLHLPQAVNSSPKNFGLQAFQLMEAIDMTGGFYGLTVPIYFLRGSKCKKLPERYQVNSKFGCGKNYSEQWWKSFAQMLLQEGYLRRDTSSTYSKGPWKNLMMSVSLADKGTKWFHTYKMKPTELMLEPNEELLYESKSSIEKPTVKPVVCSNNFLVDNVRNRLVQFEKTQTSGSSVPQVLDQSEIYSQLLIARNELATVLNVAPYMIVNTKILNDMARLRPTTLHELKQVEGMSEVKIEKFGNKFIEFIKKFSSNKPPPPSQLSVLRFKCSIADVGAFVLTQQESYRMVELEGLDPKDVAKQRGFSSGTIINHMCAAIQLGLPFTINKLGVTPEIFDLIAGKIKEPPVNSDLNCALKVIKSQLPDSIEYCQINVVIALLKKELAAQTRSSTVVAKASSSHEGLSSSPDSSSALKNIISKPLQIPSTIHTISDDNTEDSDQSSKRKLPSWSSSSRNDGGDPKKKKANSLFKL</sequence>
<dbReference type="InterPro" id="IPR004589">
    <property type="entry name" value="DNA_helicase_ATP-dep_RecQ"/>
</dbReference>
<dbReference type="STRING" id="126957.T1J6T8"/>
<evidence type="ECO:0000313" key="16">
    <source>
        <dbReference type="Proteomes" id="UP000014500"/>
    </source>
</evidence>
<evidence type="ECO:0000256" key="3">
    <source>
        <dbReference type="ARBA" id="ARBA00022741"/>
    </source>
</evidence>
<dbReference type="Pfam" id="PF00270">
    <property type="entry name" value="DEAD"/>
    <property type="match status" value="1"/>
</dbReference>
<dbReference type="EC" id="5.6.2.4" evidence="10"/>
<reference evidence="15" key="2">
    <citation type="submission" date="2015-02" db="UniProtKB">
        <authorList>
            <consortium name="EnsemblMetazoa"/>
        </authorList>
    </citation>
    <scope>IDENTIFICATION</scope>
</reference>
<dbReference type="SMART" id="SM00487">
    <property type="entry name" value="DEXDc"/>
    <property type="match status" value="1"/>
</dbReference>
<dbReference type="InterPro" id="IPR027417">
    <property type="entry name" value="P-loop_NTPase"/>
</dbReference>
<accession>T1J6T8</accession>
<keyword evidence="6" id="KW-0067">ATP-binding</keyword>
<dbReference type="InterPro" id="IPR036390">
    <property type="entry name" value="WH_DNA-bd_sf"/>
</dbReference>
<evidence type="ECO:0000259" key="12">
    <source>
        <dbReference type="PROSITE" id="PS50967"/>
    </source>
</evidence>
<evidence type="ECO:0000256" key="11">
    <source>
        <dbReference type="SAM" id="MobiDB-lite"/>
    </source>
</evidence>
<dbReference type="InterPro" id="IPR029491">
    <property type="entry name" value="Helicase_HTH"/>
</dbReference>
<evidence type="ECO:0000256" key="10">
    <source>
        <dbReference type="ARBA" id="ARBA00034808"/>
    </source>
</evidence>
<dbReference type="SUPFAM" id="SSF47819">
    <property type="entry name" value="HRDC-like"/>
    <property type="match status" value="1"/>
</dbReference>
<dbReference type="SMART" id="SM00956">
    <property type="entry name" value="RQC"/>
    <property type="match status" value="1"/>
</dbReference>
<dbReference type="PROSITE" id="PS51192">
    <property type="entry name" value="HELICASE_ATP_BIND_1"/>
    <property type="match status" value="1"/>
</dbReference>
<keyword evidence="7" id="KW-0238">DNA-binding</keyword>
<evidence type="ECO:0000256" key="1">
    <source>
        <dbReference type="ARBA" id="ARBA00001947"/>
    </source>
</evidence>
<keyword evidence="5" id="KW-0347">Helicase</keyword>
<dbReference type="Pfam" id="PF09382">
    <property type="entry name" value="RQC"/>
    <property type="match status" value="1"/>
</dbReference>
<dbReference type="GO" id="GO:0016787">
    <property type="term" value="F:hydrolase activity"/>
    <property type="evidence" value="ECO:0007669"/>
    <property type="project" value="UniProtKB-KW"/>
</dbReference>
<dbReference type="GO" id="GO:0005524">
    <property type="term" value="F:ATP binding"/>
    <property type="evidence" value="ECO:0007669"/>
    <property type="project" value="UniProtKB-KW"/>
</dbReference>
<comment type="cofactor">
    <cofactor evidence="1">
        <name>Zn(2+)</name>
        <dbReference type="ChEBI" id="CHEBI:29105"/>
    </cofactor>
</comment>
<dbReference type="InterPro" id="IPR036388">
    <property type="entry name" value="WH-like_DNA-bd_sf"/>
</dbReference>
<dbReference type="GO" id="GO:0005737">
    <property type="term" value="C:cytoplasm"/>
    <property type="evidence" value="ECO:0007669"/>
    <property type="project" value="TreeGrafter"/>
</dbReference>
<dbReference type="Gene3D" id="3.40.50.300">
    <property type="entry name" value="P-loop containing nucleotide triphosphate hydrolases"/>
    <property type="match status" value="2"/>
</dbReference>
<dbReference type="Pfam" id="PF00570">
    <property type="entry name" value="HRDC"/>
    <property type="match status" value="1"/>
</dbReference>
<dbReference type="CDD" id="cd18794">
    <property type="entry name" value="SF2_C_RecQ"/>
    <property type="match status" value="1"/>
</dbReference>
<keyword evidence="8" id="KW-0413">Isomerase</keyword>
<dbReference type="Pfam" id="PF00271">
    <property type="entry name" value="Helicase_C"/>
    <property type="match status" value="1"/>
</dbReference>
<dbReference type="InterPro" id="IPR001650">
    <property type="entry name" value="Helicase_C-like"/>
</dbReference>
<keyword evidence="4" id="KW-0378">Hydrolase</keyword>
<dbReference type="InterPro" id="IPR010997">
    <property type="entry name" value="HRDC-like_sf"/>
</dbReference>
<dbReference type="GO" id="GO:0043138">
    <property type="term" value="F:3'-5' DNA helicase activity"/>
    <property type="evidence" value="ECO:0007669"/>
    <property type="project" value="UniProtKB-EC"/>
</dbReference>
<dbReference type="GO" id="GO:0003677">
    <property type="term" value="F:DNA binding"/>
    <property type="evidence" value="ECO:0007669"/>
    <property type="project" value="UniProtKB-KW"/>
</dbReference>
<proteinExistence type="inferred from homology"/>
<dbReference type="SUPFAM" id="SSF52540">
    <property type="entry name" value="P-loop containing nucleoside triphosphate hydrolases"/>
    <property type="match status" value="1"/>
</dbReference>
<evidence type="ECO:0000259" key="14">
    <source>
        <dbReference type="PROSITE" id="PS51194"/>
    </source>
</evidence>
<dbReference type="InterPro" id="IPR014001">
    <property type="entry name" value="Helicase_ATP-bd"/>
</dbReference>
<dbReference type="PROSITE" id="PS50967">
    <property type="entry name" value="HRDC"/>
    <property type="match status" value="1"/>
</dbReference>
<evidence type="ECO:0000256" key="5">
    <source>
        <dbReference type="ARBA" id="ARBA00022806"/>
    </source>
</evidence>
<comment type="similarity">
    <text evidence="2">Belongs to the helicase family. RecQ subfamily.</text>
</comment>
<dbReference type="SMART" id="SM00490">
    <property type="entry name" value="HELICc"/>
    <property type="match status" value="1"/>
</dbReference>
<evidence type="ECO:0000256" key="9">
    <source>
        <dbReference type="ARBA" id="ARBA00034617"/>
    </source>
</evidence>
<keyword evidence="3" id="KW-0547">Nucleotide-binding</keyword>